<sequence length="133" mass="15843">MKEREKYVKKKVTPIQAIVALRDAELELQCFRCLSPEEQTEVEEVWKPNESFIGKKIRQIIDKVKEFILSQVEYKGKTRTNEWDYHWEKANFEDGTKGWQSIVDIDPSLSIAEKTISLIKKLQYRRDLLKVWP</sequence>
<keyword evidence="2" id="KW-1185">Reference proteome</keyword>
<dbReference type="AlphaFoldDB" id="A0A0N4TD77"/>
<reference evidence="3" key="1">
    <citation type="submission" date="2017-02" db="UniProtKB">
        <authorList>
            <consortium name="WormBaseParasite"/>
        </authorList>
    </citation>
    <scope>IDENTIFICATION</scope>
</reference>
<evidence type="ECO:0000313" key="2">
    <source>
        <dbReference type="Proteomes" id="UP000278627"/>
    </source>
</evidence>
<reference evidence="1 2" key="2">
    <citation type="submission" date="2018-11" db="EMBL/GenBank/DDBJ databases">
        <authorList>
            <consortium name="Pathogen Informatics"/>
        </authorList>
    </citation>
    <scope>NUCLEOTIDE SEQUENCE [LARGE SCALE GENOMIC DNA]</scope>
</reference>
<accession>A0A0N4TD77</accession>
<gene>
    <name evidence="1" type="ORF">BPAG_LOCUS6129</name>
</gene>
<evidence type="ECO:0000313" key="1">
    <source>
        <dbReference type="EMBL" id="VDN87315.1"/>
    </source>
</evidence>
<dbReference type="STRING" id="6280.A0A0N4TD77"/>
<dbReference type="Proteomes" id="UP000278627">
    <property type="component" value="Unassembled WGS sequence"/>
</dbReference>
<organism evidence="3">
    <name type="scientific">Brugia pahangi</name>
    <name type="common">Filarial nematode worm</name>
    <dbReference type="NCBI Taxonomy" id="6280"/>
    <lineage>
        <taxon>Eukaryota</taxon>
        <taxon>Metazoa</taxon>
        <taxon>Ecdysozoa</taxon>
        <taxon>Nematoda</taxon>
        <taxon>Chromadorea</taxon>
        <taxon>Rhabditida</taxon>
        <taxon>Spirurina</taxon>
        <taxon>Spiruromorpha</taxon>
        <taxon>Filarioidea</taxon>
        <taxon>Onchocercidae</taxon>
        <taxon>Brugia</taxon>
    </lineage>
</organism>
<evidence type="ECO:0000313" key="3">
    <source>
        <dbReference type="WBParaSite" id="BPAG_0000616501-mRNA-1"/>
    </source>
</evidence>
<dbReference type="WBParaSite" id="BPAG_0000616501-mRNA-1">
    <property type="protein sequence ID" value="BPAG_0000616501-mRNA-1"/>
    <property type="gene ID" value="BPAG_0000616501"/>
</dbReference>
<proteinExistence type="predicted"/>
<protein>
    <submittedName>
        <fullName evidence="3">Chromo domain-containing protein</fullName>
    </submittedName>
</protein>
<dbReference type="EMBL" id="UZAD01005187">
    <property type="protein sequence ID" value="VDN87315.1"/>
    <property type="molecule type" value="Genomic_DNA"/>
</dbReference>
<name>A0A0N4TD77_BRUPA</name>